<feature type="compositionally biased region" description="Low complexity" evidence="1">
    <location>
        <begin position="560"/>
        <end position="577"/>
    </location>
</feature>
<accession>A0AA39ZMZ6</accession>
<feature type="compositionally biased region" description="Basic and acidic residues" evidence="1">
    <location>
        <begin position="115"/>
        <end position="125"/>
    </location>
</feature>
<feature type="compositionally biased region" description="Polar residues" evidence="1">
    <location>
        <begin position="467"/>
        <end position="477"/>
    </location>
</feature>
<feature type="compositionally biased region" description="Low complexity" evidence="1">
    <location>
        <begin position="410"/>
        <end position="420"/>
    </location>
</feature>
<feature type="compositionally biased region" description="Polar residues" evidence="1">
    <location>
        <begin position="156"/>
        <end position="183"/>
    </location>
</feature>
<gene>
    <name evidence="2" type="ORF">QBC41DRAFT_213665</name>
</gene>
<keyword evidence="3" id="KW-1185">Reference proteome</keyword>
<dbReference type="AlphaFoldDB" id="A0AA39ZMZ6"/>
<feature type="region of interest" description="Disordered" evidence="1">
    <location>
        <begin position="410"/>
        <end position="483"/>
    </location>
</feature>
<feature type="compositionally biased region" description="Basic and acidic residues" evidence="1">
    <location>
        <begin position="529"/>
        <end position="551"/>
    </location>
</feature>
<dbReference type="EMBL" id="JAULSY010000003">
    <property type="protein sequence ID" value="KAK0674159.1"/>
    <property type="molecule type" value="Genomic_DNA"/>
</dbReference>
<proteinExistence type="predicted"/>
<feature type="region of interest" description="Disordered" evidence="1">
    <location>
        <begin position="523"/>
        <end position="577"/>
    </location>
</feature>
<organism evidence="2 3">
    <name type="scientific">Cercophora samala</name>
    <dbReference type="NCBI Taxonomy" id="330535"/>
    <lineage>
        <taxon>Eukaryota</taxon>
        <taxon>Fungi</taxon>
        <taxon>Dikarya</taxon>
        <taxon>Ascomycota</taxon>
        <taxon>Pezizomycotina</taxon>
        <taxon>Sordariomycetes</taxon>
        <taxon>Sordariomycetidae</taxon>
        <taxon>Sordariales</taxon>
        <taxon>Lasiosphaeriaceae</taxon>
        <taxon>Cercophora</taxon>
    </lineage>
</organism>
<feature type="compositionally biased region" description="Low complexity" evidence="1">
    <location>
        <begin position="313"/>
        <end position="322"/>
    </location>
</feature>
<feature type="compositionally biased region" description="Polar residues" evidence="1">
    <location>
        <begin position="59"/>
        <end position="69"/>
    </location>
</feature>
<dbReference type="Proteomes" id="UP001174997">
    <property type="component" value="Unassembled WGS sequence"/>
</dbReference>
<evidence type="ECO:0000313" key="2">
    <source>
        <dbReference type="EMBL" id="KAK0674159.1"/>
    </source>
</evidence>
<evidence type="ECO:0000256" key="1">
    <source>
        <dbReference type="SAM" id="MobiDB-lite"/>
    </source>
</evidence>
<reference evidence="2" key="1">
    <citation type="submission" date="2023-06" db="EMBL/GenBank/DDBJ databases">
        <title>Genome-scale phylogeny and comparative genomics of the fungal order Sordariales.</title>
        <authorList>
            <consortium name="Lawrence Berkeley National Laboratory"/>
            <person name="Hensen N."/>
            <person name="Bonometti L."/>
            <person name="Westerberg I."/>
            <person name="Brannstrom I.O."/>
            <person name="Guillou S."/>
            <person name="Cros-Aarteil S."/>
            <person name="Calhoun S."/>
            <person name="Haridas S."/>
            <person name="Kuo A."/>
            <person name="Mondo S."/>
            <person name="Pangilinan J."/>
            <person name="Riley R."/>
            <person name="Labutti K."/>
            <person name="Andreopoulos B."/>
            <person name="Lipzen A."/>
            <person name="Chen C."/>
            <person name="Yanf M."/>
            <person name="Daum C."/>
            <person name="Ng V."/>
            <person name="Clum A."/>
            <person name="Steindorff A."/>
            <person name="Ohm R."/>
            <person name="Martin F."/>
            <person name="Silar P."/>
            <person name="Natvig D."/>
            <person name="Lalanne C."/>
            <person name="Gautier V."/>
            <person name="Ament-Velasquez S.L."/>
            <person name="Kruys A."/>
            <person name="Hutchinson M.I."/>
            <person name="Powell A.J."/>
            <person name="Barry K."/>
            <person name="Miller A.N."/>
            <person name="Grigoriev I.V."/>
            <person name="Debuchy R."/>
            <person name="Gladieux P."/>
            <person name="Thoren M.H."/>
            <person name="Johannesson H."/>
        </authorList>
    </citation>
    <scope>NUCLEOTIDE SEQUENCE</scope>
    <source>
        <strain evidence="2">CBS 307.81</strain>
    </source>
</reference>
<feature type="compositionally biased region" description="Pro residues" evidence="1">
    <location>
        <begin position="186"/>
        <end position="225"/>
    </location>
</feature>
<name>A0AA39ZMZ6_9PEZI</name>
<sequence length="615" mass="67405">MSGKNRPSAACVEDADDAGTVFEGTARYATSCAPGSPIKQQPNTGRVRREKSRKSESSPLNAYTDSDSTLPRRERDSTKKPSTHRDKSASASSKKALMTSRPALKPTRTAPPDARYSRKSMDAHDAQYFGVNEPAPAPAPAATRPRSKTTRPQSAYYGSSPSRPPLTHQNRYYSTTPGPQMNSGFAPPPPLPNPPQWSGPPPPGPPPPPAPMSAPMQIPYPPPGSSPVVMNGPGPGPEYFSRPLESRFGSYTRPQSAMGYRPQQPAAIEYGNEWEEPQAPPSKQLARRPSTNRRMSKVESDDKRMMPPPPRRPQSARPLPSSGFQPPAPSTPISRRTLYDDLERTEDDLFNLSPMGAADYNTGHSTNLAFRPKPPRMSSGLADETYGDYDYNPMPVEPYGKHLRRSSYFGESASSSSAYEDQVRSATRYQEELMGGSPLPLTAETLAKARNGGSSRSSGSRDESDYRQSYTTRTTHTSAHDEDFTIRVKGNTTLKIGGAEMECHDGAEINITKNGASLGYRGGGSDASYGDHDDRHTRVDDDRRTRVDFPVRPRTRGASRARSIPRAPAYPSYPDAASPEYEYVGAEEYTPSIPPYPQYPSSYSTSRPDDHYFGR</sequence>
<protein>
    <submittedName>
        <fullName evidence="2">Uncharacterized protein</fullName>
    </submittedName>
</protein>
<feature type="compositionally biased region" description="Basic and acidic residues" evidence="1">
    <location>
        <begin position="70"/>
        <end position="88"/>
    </location>
</feature>
<feature type="region of interest" description="Disordered" evidence="1">
    <location>
        <begin position="589"/>
        <end position="615"/>
    </location>
</feature>
<comment type="caution">
    <text evidence="2">The sequence shown here is derived from an EMBL/GenBank/DDBJ whole genome shotgun (WGS) entry which is preliminary data.</text>
</comment>
<feature type="compositionally biased region" description="Basic and acidic residues" evidence="1">
    <location>
        <begin position="296"/>
        <end position="305"/>
    </location>
</feature>
<feature type="region of interest" description="Disordered" evidence="1">
    <location>
        <begin position="27"/>
        <end position="391"/>
    </location>
</feature>
<evidence type="ECO:0000313" key="3">
    <source>
        <dbReference type="Proteomes" id="UP001174997"/>
    </source>
</evidence>